<protein>
    <submittedName>
        <fullName evidence="5">Transcriptional regulator, LacI family</fullName>
    </submittedName>
</protein>
<dbReference type="PANTHER" id="PTHR30146:SF109">
    <property type="entry name" value="HTH-TYPE TRANSCRIPTIONAL REGULATOR GALS"/>
    <property type="match status" value="1"/>
</dbReference>
<dbReference type="PROSITE" id="PS00356">
    <property type="entry name" value="HTH_LACI_1"/>
    <property type="match status" value="1"/>
</dbReference>
<dbReference type="OrthoDB" id="37081at2"/>
<keyword evidence="6" id="KW-1185">Reference proteome</keyword>
<keyword evidence="3" id="KW-0804">Transcription</keyword>
<dbReference type="InterPro" id="IPR028082">
    <property type="entry name" value="Peripla_BP_I"/>
</dbReference>
<name>A0A1H1DV95_9MICC</name>
<dbReference type="CDD" id="cd06267">
    <property type="entry name" value="PBP1_LacI_sugar_binding-like"/>
    <property type="match status" value="1"/>
</dbReference>
<dbReference type="KEGG" id="acry:AC20117_04410"/>
<reference evidence="5 6" key="1">
    <citation type="submission" date="2016-10" db="EMBL/GenBank/DDBJ databases">
        <authorList>
            <person name="de Groot N.N."/>
        </authorList>
    </citation>
    <scope>NUCLEOTIDE SEQUENCE [LARGE SCALE GENOMIC DNA]</scope>
    <source>
        <strain evidence="5 6">DSM 20117</strain>
    </source>
</reference>
<dbReference type="SUPFAM" id="SSF47413">
    <property type="entry name" value="lambda repressor-like DNA-binding domains"/>
    <property type="match status" value="1"/>
</dbReference>
<evidence type="ECO:0000259" key="4">
    <source>
        <dbReference type="PROSITE" id="PS50932"/>
    </source>
</evidence>
<dbReference type="InterPro" id="IPR046335">
    <property type="entry name" value="LacI/GalR-like_sensor"/>
</dbReference>
<dbReference type="EMBL" id="FNKH01000002">
    <property type="protein sequence ID" value="SDQ79826.1"/>
    <property type="molecule type" value="Genomic_DNA"/>
</dbReference>
<dbReference type="Pfam" id="PF00356">
    <property type="entry name" value="LacI"/>
    <property type="match status" value="1"/>
</dbReference>
<dbReference type="Gene3D" id="3.40.50.2300">
    <property type="match status" value="2"/>
</dbReference>
<proteinExistence type="predicted"/>
<dbReference type="SUPFAM" id="SSF53822">
    <property type="entry name" value="Periplasmic binding protein-like I"/>
    <property type="match status" value="1"/>
</dbReference>
<dbReference type="Proteomes" id="UP000181917">
    <property type="component" value="Unassembled WGS sequence"/>
</dbReference>
<dbReference type="Pfam" id="PF13377">
    <property type="entry name" value="Peripla_BP_3"/>
    <property type="match status" value="1"/>
</dbReference>
<evidence type="ECO:0000313" key="5">
    <source>
        <dbReference type="EMBL" id="SDQ79826.1"/>
    </source>
</evidence>
<evidence type="ECO:0000313" key="6">
    <source>
        <dbReference type="Proteomes" id="UP000181917"/>
    </source>
</evidence>
<sequence length="338" mass="35806">MRGVTIRDVAARAGVSPATASRVLSGHPATSVLSRERVEQAVAELGFRPNAQARSLRSTRTSTIGLLISDVRNPFFADLAHAAEQQALELGLITLLANANESVEQQNRYLDVLLAQRVDGLILVPQGGDNANVEMLASSGLPAVFVDRVIDDIDLPSVTADNSSGMGEAVQHLATLGHRRIGYISGPRSASTGRERFAAFQAATLDCGLERDPELVVFGDFQAGSGAAGARQLLELTNAPTALIAADGLMTMGAVRVCQELGIRIGEDLSLVGYDDIDAFAIMRPALTLIAQDADEMGRTAVRLLHEVIAGQRPEPVVLPTRLMVRKSTGPAKTGVNR</sequence>
<evidence type="ECO:0000256" key="3">
    <source>
        <dbReference type="ARBA" id="ARBA00023163"/>
    </source>
</evidence>
<dbReference type="GO" id="GO:0003700">
    <property type="term" value="F:DNA-binding transcription factor activity"/>
    <property type="evidence" value="ECO:0007669"/>
    <property type="project" value="TreeGrafter"/>
</dbReference>
<keyword evidence="1" id="KW-0805">Transcription regulation</keyword>
<dbReference type="PANTHER" id="PTHR30146">
    <property type="entry name" value="LACI-RELATED TRANSCRIPTIONAL REPRESSOR"/>
    <property type="match status" value="1"/>
</dbReference>
<dbReference type="AlphaFoldDB" id="A0A1H1DV95"/>
<accession>A0A1H1DV95</accession>
<evidence type="ECO:0000256" key="1">
    <source>
        <dbReference type="ARBA" id="ARBA00023015"/>
    </source>
</evidence>
<dbReference type="PROSITE" id="PS50932">
    <property type="entry name" value="HTH_LACI_2"/>
    <property type="match status" value="1"/>
</dbReference>
<dbReference type="InterPro" id="IPR000843">
    <property type="entry name" value="HTH_LacI"/>
</dbReference>
<feature type="domain" description="HTH lacI-type" evidence="4">
    <location>
        <begin position="4"/>
        <end position="58"/>
    </location>
</feature>
<dbReference type="SMART" id="SM00354">
    <property type="entry name" value="HTH_LACI"/>
    <property type="match status" value="1"/>
</dbReference>
<keyword evidence="2" id="KW-0238">DNA-binding</keyword>
<gene>
    <name evidence="5" type="ORF">SAMN04489742_2606</name>
</gene>
<dbReference type="CDD" id="cd01392">
    <property type="entry name" value="HTH_LacI"/>
    <property type="match status" value="1"/>
</dbReference>
<dbReference type="Gene3D" id="1.10.260.40">
    <property type="entry name" value="lambda repressor-like DNA-binding domains"/>
    <property type="match status" value="1"/>
</dbReference>
<organism evidence="5 6">
    <name type="scientific">Crystallibacter crystallopoietes</name>
    <dbReference type="NCBI Taxonomy" id="37928"/>
    <lineage>
        <taxon>Bacteria</taxon>
        <taxon>Bacillati</taxon>
        <taxon>Actinomycetota</taxon>
        <taxon>Actinomycetes</taxon>
        <taxon>Micrococcales</taxon>
        <taxon>Micrococcaceae</taxon>
        <taxon>Crystallibacter</taxon>
    </lineage>
</organism>
<dbReference type="STRING" id="37928.SAMN04489742_2606"/>
<dbReference type="InterPro" id="IPR010982">
    <property type="entry name" value="Lambda_DNA-bd_dom_sf"/>
</dbReference>
<dbReference type="GO" id="GO:0000976">
    <property type="term" value="F:transcription cis-regulatory region binding"/>
    <property type="evidence" value="ECO:0007669"/>
    <property type="project" value="TreeGrafter"/>
</dbReference>
<dbReference type="RefSeq" id="WP_074700818.1">
    <property type="nucleotide sequence ID" value="NZ_CP018863.1"/>
</dbReference>
<evidence type="ECO:0000256" key="2">
    <source>
        <dbReference type="ARBA" id="ARBA00023125"/>
    </source>
</evidence>